<accession>A0A8C0XTG9</accession>
<dbReference type="InterPro" id="IPR017907">
    <property type="entry name" value="Znf_RING_CS"/>
</dbReference>
<reference evidence="6" key="1">
    <citation type="submission" date="2023-09" db="UniProtKB">
        <authorList>
            <consortium name="Ensembl"/>
        </authorList>
    </citation>
    <scope>IDENTIFICATION</scope>
</reference>
<dbReference type="Pfam" id="PF13923">
    <property type="entry name" value="zf-C3HC4_2"/>
    <property type="match status" value="1"/>
</dbReference>
<dbReference type="Ensembl" id="ENSCCNT00000041653.1">
    <property type="protein sequence ID" value="ENSCCNP00000033201.1"/>
    <property type="gene ID" value="ENSCCNG00000031446.1"/>
</dbReference>
<dbReference type="GO" id="GO:0016567">
    <property type="term" value="P:protein ubiquitination"/>
    <property type="evidence" value="ECO:0007669"/>
    <property type="project" value="InterPro"/>
</dbReference>
<dbReference type="SMART" id="SM00184">
    <property type="entry name" value="RING"/>
    <property type="match status" value="1"/>
</dbReference>
<protein>
    <recommendedName>
        <fullName evidence="5">RING-type domain-containing protein</fullName>
    </recommendedName>
</protein>
<dbReference type="PROSITE" id="PS50089">
    <property type="entry name" value="ZF_RING_2"/>
    <property type="match status" value="1"/>
</dbReference>
<keyword evidence="1" id="KW-0479">Metal-binding</keyword>
<name>A0A8C0XTG9_CASCN</name>
<dbReference type="InterPro" id="IPR001841">
    <property type="entry name" value="Znf_RING"/>
</dbReference>
<dbReference type="PROSITE" id="PS00518">
    <property type="entry name" value="ZF_RING_1"/>
    <property type="match status" value="1"/>
</dbReference>
<evidence type="ECO:0000256" key="1">
    <source>
        <dbReference type="ARBA" id="ARBA00022723"/>
    </source>
</evidence>
<sequence>MQAWPLQSGGYDLNLFTSPPDCNFLCSVCHGVLKRPVRLPCSHIFCKKCILQWLARQNTCPCCRKEVKRKKMVHVNKLRKTIGRLEVKVALSIPSHHPSGVGQKQERGQGESILPRFTWSPWAAGLAEFESQLYCFIC</sequence>
<keyword evidence="2 4" id="KW-0863">Zinc-finger</keyword>
<evidence type="ECO:0000313" key="6">
    <source>
        <dbReference type="Ensembl" id="ENSCCNP00000033201.1"/>
    </source>
</evidence>
<dbReference type="SMART" id="SM00504">
    <property type="entry name" value="Ubox"/>
    <property type="match status" value="1"/>
</dbReference>
<dbReference type="GO" id="GO:0008270">
    <property type="term" value="F:zinc ion binding"/>
    <property type="evidence" value="ECO:0007669"/>
    <property type="project" value="UniProtKB-KW"/>
</dbReference>
<dbReference type="PANTHER" id="PTHR15315:SF64">
    <property type="entry name" value="RING FINGER PROTEIN 151"/>
    <property type="match status" value="1"/>
</dbReference>
<evidence type="ECO:0000259" key="5">
    <source>
        <dbReference type="PROSITE" id="PS50089"/>
    </source>
</evidence>
<proteinExistence type="predicted"/>
<dbReference type="AlphaFoldDB" id="A0A8C0XTG9"/>
<dbReference type="PANTHER" id="PTHR15315">
    <property type="entry name" value="RING FINGER PROTEIN 41, 151"/>
    <property type="match status" value="1"/>
</dbReference>
<feature type="domain" description="RING-type" evidence="5">
    <location>
        <begin position="26"/>
        <end position="64"/>
    </location>
</feature>
<dbReference type="SUPFAM" id="SSF57850">
    <property type="entry name" value="RING/U-box"/>
    <property type="match status" value="1"/>
</dbReference>
<dbReference type="GO" id="GO:0004842">
    <property type="term" value="F:ubiquitin-protein transferase activity"/>
    <property type="evidence" value="ECO:0007669"/>
    <property type="project" value="InterPro"/>
</dbReference>
<dbReference type="Gene3D" id="3.30.40.10">
    <property type="entry name" value="Zinc/RING finger domain, C3HC4 (zinc finger)"/>
    <property type="match status" value="1"/>
</dbReference>
<dbReference type="InterPro" id="IPR003613">
    <property type="entry name" value="Ubox_domain"/>
</dbReference>
<evidence type="ECO:0000256" key="4">
    <source>
        <dbReference type="PROSITE-ProRule" id="PRU00175"/>
    </source>
</evidence>
<dbReference type="InterPro" id="IPR013083">
    <property type="entry name" value="Znf_RING/FYVE/PHD"/>
</dbReference>
<evidence type="ECO:0000256" key="3">
    <source>
        <dbReference type="ARBA" id="ARBA00022833"/>
    </source>
</evidence>
<evidence type="ECO:0000256" key="2">
    <source>
        <dbReference type="ARBA" id="ARBA00022771"/>
    </source>
</evidence>
<keyword evidence="3" id="KW-0862">Zinc</keyword>
<organism evidence="6">
    <name type="scientific">Castor canadensis</name>
    <name type="common">American beaver</name>
    <dbReference type="NCBI Taxonomy" id="51338"/>
    <lineage>
        <taxon>Eukaryota</taxon>
        <taxon>Metazoa</taxon>
        <taxon>Chordata</taxon>
        <taxon>Craniata</taxon>
        <taxon>Vertebrata</taxon>
        <taxon>Euteleostomi</taxon>
        <taxon>Mammalia</taxon>
        <taxon>Eutheria</taxon>
        <taxon>Euarchontoglires</taxon>
        <taxon>Glires</taxon>
        <taxon>Rodentia</taxon>
        <taxon>Castorimorpha</taxon>
        <taxon>Castoridae</taxon>
        <taxon>Castor</taxon>
    </lineage>
</organism>